<dbReference type="Proteomes" id="UP000829447">
    <property type="component" value="Linkage Group LG4"/>
</dbReference>
<protein>
    <submittedName>
        <fullName evidence="1">Uncharacterized protein</fullName>
    </submittedName>
</protein>
<name>A0ACC5WDD6_PANGG</name>
<accession>A0ACC5WDD6</accession>
<organism evidence="1 2">
    <name type="scientific">Pangasianodon gigas</name>
    <name type="common">Mekong giant catfish</name>
    <name type="synonym">Pangasius gigas</name>
    <dbReference type="NCBI Taxonomy" id="30993"/>
    <lineage>
        <taxon>Eukaryota</taxon>
        <taxon>Metazoa</taxon>
        <taxon>Chordata</taxon>
        <taxon>Craniata</taxon>
        <taxon>Vertebrata</taxon>
        <taxon>Euteleostomi</taxon>
        <taxon>Actinopterygii</taxon>
        <taxon>Neopterygii</taxon>
        <taxon>Teleostei</taxon>
        <taxon>Ostariophysi</taxon>
        <taxon>Siluriformes</taxon>
        <taxon>Pangasiidae</taxon>
        <taxon>Pangasianodon</taxon>
    </lineage>
</organism>
<sequence length="161" mass="18536">MPSVSPNITMSLSLSLLFFFGNRKFLSASLYKQHHLPECVTSSRKRLLIRCKWNFGEKRCLNLGAHLISIHSENEYQLVKALIRAHDPQENPTWIGLTGCQKRNNFFWSDGTKLTFTKWNPTEPNFLPGEGCVHMNWSSSKNWNDIPCDLTYPFVCAKSIN</sequence>
<evidence type="ECO:0000313" key="1">
    <source>
        <dbReference type="EMBL" id="MCI4377093.1"/>
    </source>
</evidence>
<keyword evidence="2" id="KW-1185">Reference proteome</keyword>
<evidence type="ECO:0000313" key="2">
    <source>
        <dbReference type="Proteomes" id="UP000829447"/>
    </source>
</evidence>
<proteinExistence type="predicted"/>
<comment type="caution">
    <text evidence="1">The sequence shown here is derived from an EMBL/GenBank/DDBJ whole genome shotgun (WGS) entry which is preliminary data.</text>
</comment>
<gene>
    <name evidence="1" type="ORF">PGIGA_G00199530</name>
</gene>
<reference evidence="1 2" key="1">
    <citation type="journal article" date="2022" name="bioRxiv">
        <title>An ancient truncated duplication of the anti-Mullerian hormone receptor type 2 gene is a potential conserved master sex determinant in the Pangasiidae catfish family.</title>
        <authorList>
            <person name="Wen M."/>
            <person name="Pan Q."/>
            <person name="Jouanno E."/>
            <person name="Montfort J."/>
            <person name="Zahm M."/>
            <person name="Cabau C."/>
            <person name="Klopp C."/>
            <person name="Iampietro C."/>
            <person name="Roques C."/>
            <person name="Bouchez O."/>
            <person name="Castinel A."/>
            <person name="Donnadieu C."/>
            <person name="Parrinello H."/>
            <person name="Poncet C."/>
            <person name="Belmonte E."/>
            <person name="Gautier V."/>
            <person name="Avarre J.-C."/>
            <person name="Dugue R."/>
            <person name="Gustiano R."/>
            <person name="Ha T.T.T."/>
            <person name="Campet M."/>
            <person name="Sriphairoj K."/>
            <person name="Ribolli J."/>
            <person name="de Almeida F.L."/>
            <person name="Desvignes T."/>
            <person name="Postlethwait J.H."/>
            <person name="Bucao C.F."/>
            <person name="Robinson-Rechavi M."/>
            <person name="Bobe J."/>
            <person name="Herpin A."/>
            <person name="Guiguen Y."/>
        </authorList>
    </citation>
    <scope>NUCLEOTIDE SEQUENCE [LARGE SCALE GENOMIC DNA]</scope>
    <source>
        <strain evidence="1">YG-Dec2019</strain>
    </source>
</reference>
<dbReference type="EMBL" id="CM040457">
    <property type="protein sequence ID" value="MCI4377093.1"/>
    <property type="molecule type" value="Genomic_DNA"/>
</dbReference>